<keyword evidence="3" id="KW-1185">Reference proteome</keyword>
<evidence type="ECO:0000313" key="3">
    <source>
        <dbReference type="Proteomes" id="UP000198403"/>
    </source>
</evidence>
<accession>A0A238WD05</accession>
<dbReference type="PANTHER" id="PTHR39186:SF1">
    <property type="entry name" value="DUF2071 DOMAIN-CONTAINING PROTEIN"/>
    <property type="match status" value="1"/>
</dbReference>
<evidence type="ECO:0000313" key="2">
    <source>
        <dbReference type="EMBL" id="SNR44452.1"/>
    </source>
</evidence>
<sequence length="247" mass="27043">MPRRPGHSPGVQREPVTAAPPRSARPALLRQDWRDVAFLHWVIRPEVAAPLLPPGTRPDLLDGRTFAGLIALRMAHTAPLGGPPLPWLGSFGQANVRLYSVDEDGRRGVVFLSLDAGRLLPALTARTAGLPYSWAQVHVRHVGDRCSYHLDRRTGRAHASIDLRVGPRQEPDPLELFVTARWGMHHRVPTRTVYAAVEHRPWPLHAAELVHWDTDLLAVAGLPEVSGPPVSVLFSPGVDGVRIGPPA</sequence>
<dbReference type="Gene3D" id="2.40.400.10">
    <property type="entry name" value="Acetoacetate decarboxylase-like"/>
    <property type="match status" value="1"/>
</dbReference>
<dbReference type="InterPro" id="IPR018644">
    <property type="entry name" value="DUF2071"/>
</dbReference>
<dbReference type="SUPFAM" id="SSF160104">
    <property type="entry name" value="Acetoacetate decarboxylase-like"/>
    <property type="match status" value="1"/>
</dbReference>
<dbReference type="AlphaFoldDB" id="A0A238WD05"/>
<name>A0A238WD05_9ACTN</name>
<dbReference type="Pfam" id="PF09844">
    <property type="entry name" value="DUF2071"/>
    <property type="match status" value="1"/>
</dbReference>
<gene>
    <name evidence="2" type="ORF">SAMN06272737_107135</name>
</gene>
<reference evidence="2 3" key="1">
    <citation type="submission" date="2017-06" db="EMBL/GenBank/DDBJ databases">
        <authorList>
            <person name="Kim H.J."/>
            <person name="Triplett B.A."/>
        </authorList>
    </citation>
    <scope>NUCLEOTIDE SEQUENCE [LARGE SCALE GENOMIC DNA]</scope>
    <source>
        <strain evidence="2 3">DSM 44272</strain>
    </source>
</reference>
<evidence type="ECO:0000256" key="1">
    <source>
        <dbReference type="SAM" id="MobiDB-lite"/>
    </source>
</evidence>
<dbReference type="PANTHER" id="PTHR39186">
    <property type="entry name" value="DUF2071 FAMILY PROTEIN"/>
    <property type="match status" value="1"/>
</dbReference>
<dbReference type="EMBL" id="FZNO01000007">
    <property type="protein sequence ID" value="SNR44452.1"/>
    <property type="molecule type" value="Genomic_DNA"/>
</dbReference>
<proteinExistence type="predicted"/>
<feature type="region of interest" description="Disordered" evidence="1">
    <location>
        <begin position="1"/>
        <end position="23"/>
    </location>
</feature>
<dbReference type="Proteomes" id="UP000198403">
    <property type="component" value="Unassembled WGS sequence"/>
</dbReference>
<protein>
    <recommendedName>
        <fullName evidence="4">DUF2071 domain-containing protein</fullName>
    </recommendedName>
</protein>
<evidence type="ECO:0008006" key="4">
    <source>
        <dbReference type="Google" id="ProtNLM"/>
    </source>
</evidence>
<dbReference type="InterPro" id="IPR023375">
    <property type="entry name" value="ADC_dom_sf"/>
</dbReference>
<organism evidence="2 3">
    <name type="scientific">Blastococcus mobilis</name>
    <dbReference type="NCBI Taxonomy" id="1938746"/>
    <lineage>
        <taxon>Bacteria</taxon>
        <taxon>Bacillati</taxon>
        <taxon>Actinomycetota</taxon>
        <taxon>Actinomycetes</taxon>
        <taxon>Geodermatophilales</taxon>
        <taxon>Geodermatophilaceae</taxon>
        <taxon>Blastococcus</taxon>
    </lineage>
</organism>